<sequence length="295" mass="33743">MIMFMSEGCCGRHKHTHAQAGTEEKHMMGRVSRTGQQFSGRFLRERITSSRTNKTAQQSESSRLVCVRNCTANMATSEEMVLYYDEVSPPVRSVLMTIAALGLKDRVKLEYIDLFGVEHLKEYFLKVNPLHTIPVLRHGDLTLTDSHAILMYLCDTFAPAGHDLAIPDTLTRAKVFNRLCFNNGFLFQREAAVLTKVFRREITDPSTHLKPIEETIDALEIYLKESRYTALDHLSVADFSIVATVSTLSFLIPITADRWPRVHEWFEEMQTVPWYAENRVGLEKLRGIFNKLTKA</sequence>
<keyword evidence="10" id="KW-1185">Reference proteome</keyword>
<dbReference type="GO" id="GO:0006749">
    <property type="term" value="P:glutathione metabolic process"/>
    <property type="evidence" value="ECO:0007669"/>
    <property type="project" value="TreeGrafter"/>
</dbReference>
<evidence type="ECO:0000313" key="9">
    <source>
        <dbReference type="EnsemblMetazoa" id="ADIR015883-PB"/>
    </source>
</evidence>
<dbReference type="InterPro" id="IPR036282">
    <property type="entry name" value="Glutathione-S-Trfase_C_sf"/>
</dbReference>
<evidence type="ECO:0000256" key="6">
    <source>
        <dbReference type="ARBA" id="ARBA00047960"/>
    </source>
</evidence>
<evidence type="ECO:0000256" key="4">
    <source>
        <dbReference type="ARBA" id="ARBA00022679"/>
    </source>
</evidence>
<dbReference type="Gene3D" id="3.40.30.10">
    <property type="entry name" value="Glutaredoxin"/>
    <property type="match status" value="1"/>
</dbReference>
<reference evidence="9" key="2">
    <citation type="submission" date="2020-05" db="UniProtKB">
        <authorList>
            <consortium name="EnsemblMetazoa"/>
        </authorList>
    </citation>
    <scope>IDENTIFICATION</scope>
    <source>
        <strain evidence="9">WRAIR2</strain>
    </source>
</reference>
<dbReference type="PROSITE" id="PS50405">
    <property type="entry name" value="GST_CTER"/>
    <property type="match status" value="1"/>
</dbReference>
<dbReference type="SFLD" id="SFLDG00358">
    <property type="entry name" value="Main_(cytGST)"/>
    <property type="match status" value="1"/>
</dbReference>
<evidence type="ECO:0000256" key="5">
    <source>
        <dbReference type="ARBA" id="ARBA00041523"/>
    </source>
</evidence>
<feature type="domain" description="GST C-terminal" evidence="8">
    <location>
        <begin position="168"/>
        <end position="288"/>
    </location>
</feature>
<dbReference type="Proteomes" id="UP000075884">
    <property type="component" value="Unassembled WGS sequence"/>
</dbReference>
<dbReference type="InterPro" id="IPR036249">
    <property type="entry name" value="Thioredoxin-like_sf"/>
</dbReference>
<dbReference type="VEuPathDB" id="VectorBase:ADIR015883"/>
<evidence type="ECO:0000259" key="7">
    <source>
        <dbReference type="PROSITE" id="PS50404"/>
    </source>
</evidence>
<dbReference type="SUPFAM" id="SSF52833">
    <property type="entry name" value="Thioredoxin-like"/>
    <property type="match status" value="1"/>
</dbReference>
<comment type="catalytic activity">
    <reaction evidence="6">
        <text>RX + glutathione = an S-substituted glutathione + a halide anion + H(+)</text>
        <dbReference type="Rhea" id="RHEA:16437"/>
        <dbReference type="ChEBI" id="CHEBI:15378"/>
        <dbReference type="ChEBI" id="CHEBI:16042"/>
        <dbReference type="ChEBI" id="CHEBI:17792"/>
        <dbReference type="ChEBI" id="CHEBI:57925"/>
        <dbReference type="ChEBI" id="CHEBI:90779"/>
        <dbReference type="EC" id="2.5.1.18"/>
    </reaction>
</comment>
<dbReference type="PROSITE" id="PS50404">
    <property type="entry name" value="GST_NTER"/>
    <property type="match status" value="1"/>
</dbReference>
<dbReference type="Pfam" id="PF00043">
    <property type="entry name" value="GST_C"/>
    <property type="match status" value="1"/>
</dbReference>
<dbReference type="PANTHER" id="PTHR43969">
    <property type="entry name" value="GLUTATHIONE S TRANSFERASE D10, ISOFORM A-RELATED"/>
    <property type="match status" value="1"/>
</dbReference>
<dbReference type="FunFam" id="3.40.30.10:FF:000208">
    <property type="entry name" value="glutathione S-transferase 1"/>
    <property type="match status" value="1"/>
</dbReference>
<dbReference type="GO" id="GO:0004364">
    <property type="term" value="F:glutathione transferase activity"/>
    <property type="evidence" value="ECO:0007669"/>
    <property type="project" value="UniProtKB-EC"/>
</dbReference>
<dbReference type="PANTHER" id="PTHR43969:SF5">
    <property type="entry name" value="GLUTATHIONE S-TRANSFERASE E14"/>
    <property type="match status" value="1"/>
</dbReference>
<dbReference type="InterPro" id="IPR040079">
    <property type="entry name" value="Glutathione_S-Trfase"/>
</dbReference>
<evidence type="ECO:0000259" key="8">
    <source>
        <dbReference type="PROSITE" id="PS50405"/>
    </source>
</evidence>
<comment type="subunit">
    <text evidence="2">Homodimer.</text>
</comment>
<comment type="similarity">
    <text evidence="1">Belongs to the GST superfamily. Theta family.</text>
</comment>
<organism evidence="9 10">
    <name type="scientific">Anopheles dirus</name>
    <dbReference type="NCBI Taxonomy" id="7168"/>
    <lineage>
        <taxon>Eukaryota</taxon>
        <taxon>Metazoa</taxon>
        <taxon>Ecdysozoa</taxon>
        <taxon>Arthropoda</taxon>
        <taxon>Hexapoda</taxon>
        <taxon>Insecta</taxon>
        <taxon>Pterygota</taxon>
        <taxon>Neoptera</taxon>
        <taxon>Endopterygota</taxon>
        <taxon>Diptera</taxon>
        <taxon>Nematocera</taxon>
        <taxon>Culicoidea</taxon>
        <taxon>Culicidae</taxon>
        <taxon>Anophelinae</taxon>
        <taxon>Anopheles</taxon>
    </lineage>
</organism>
<dbReference type="InterPro" id="IPR004046">
    <property type="entry name" value="GST_C"/>
</dbReference>
<proteinExistence type="inferred from homology"/>
<evidence type="ECO:0000256" key="3">
    <source>
        <dbReference type="ARBA" id="ARBA00012452"/>
    </source>
</evidence>
<dbReference type="Gene3D" id="1.20.1050.10">
    <property type="match status" value="1"/>
</dbReference>
<dbReference type="STRING" id="7168.A0A1Y9H324"/>
<keyword evidence="4" id="KW-0808">Transferase</keyword>
<protein>
    <recommendedName>
        <fullName evidence="3">glutathione transferase</fullName>
        <ecNumber evidence="3">2.5.1.18</ecNumber>
    </recommendedName>
    <alternativeName>
        <fullName evidence="5">GST class-theta</fullName>
    </alternativeName>
</protein>
<dbReference type="AlphaFoldDB" id="A0A1Y9H324"/>
<dbReference type="FunFam" id="1.20.1050.10:FF:000007">
    <property type="entry name" value="Glutathione S-transferase 1-1"/>
    <property type="match status" value="1"/>
</dbReference>
<evidence type="ECO:0000256" key="1">
    <source>
        <dbReference type="ARBA" id="ARBA00009899"/>
    </source>
</evidence>
<dbReference type="SFLD" id="SFLDS00019">
    <property type="entry name" value="Glutathione_Transferase_(cytos"/>
    <property type="match status" value="1"/>
</dbReference>
<dbReference type="InterPro" id="IPR004045">
    <property type="entry name" value="Glutathione_S-Trfase_N"/>
</dbReference>
<dbReference type="Pfam" id="PF13417">
    <property type="entry name" value="GST_N_3"/>
    <property type="match status" value="1"/>
</dbReference>
<evidence type="ECO:0000256" key="2">
    <source>
        <dbReference type="ARBA" id="ARBA00011738"/>
    </source>
</evidence>
<dbReference type="EC" id="2.5.1.18" evidence="3"/>
<accession>A0A1Y9H324</accession>
<dbReference type="EnsemblMetazoa" id="ADIR015883-RB">
    <property type="protein sequence ID" value="ADIR015883-PB"/>
    <property type="gene ID" value="ADIR015883"/>
</dbReference>
<dbReference type="SUPFAM" id="SSF47616">
    <property type="entry name" value="GST C-terminal domain-like"/>
    <property type="match status" value="1"/>
</dbReference>
<dbReference type="CDD" id="cd03177">
    <property type="entry name" value="GST_C_Delta_Epsilon"/>
    <property type="match status" value="1"/>
</dbReference>
<name>A0A1Y9H324_9DIPT</name>
<dbReference type="InterPro" id="IPR010987">
    <property type="entry name" value="Glutathione-S-Trfase_C-like"/>
</dbReference>
<dbReference type="CDD" id="cd03045">
    <property type="entry name" value="GST_N_Delta_Epsilon"/>
    <property type="match status" value="1"/>
</dbReference>
<evidence type="ECO:0000313" key="10">
    <source>
        <dbReference type="Proteomes" id="UP000075884"/>
    </source>
</evidence>
<feature type="domain" description="GST N-terminal" evidence="7">
    <location>
        <begin position="78"/>
        <end position="161"/>
    </location>
</feature>
<reference evidence="10" key="1">
    <citation type="submission" date="2013-03" db="EMBL/GenBank/DDBJ databases">
        <title>The Genome Sequence of Anopheles dirus WRAIR2.</title>
        <authorList>
            <consortium name="The Broad Institute Genomics Platform"/>
            <person name="Neafsey D.E."/>
            <person name="Walton C."/>
            <person name="Walker B."/>
            <person name="Young S.K."/>
            <person name="Zeng Q."/>
            <person name="Gargeya S."/>
            <person name="Fitzgerald M."/>
            <person name="Haas B."/>
            <person name="Abouelleil A."/>
            <person name="Allen A.W."/>
            <person name="Alvarado L."/>
            <person name="Arachchi H.M."/>
            <person name="Berlin A.M."/>
            <person name="Chapman S.B."/>
            <person name="Gainer-Dewar J."/>
            <person name="Goldberg J."/>
            <person name="Griggs A."/>
            <person name="Gujja S."/>
            <person name="Hansen M."/>
            <person name="Howarth C."/>
            <person name="Imamovic A."/>
            <person name="Ireland A."/>
            <person name="Larimer J."/>
            <person name="McCowan C."/>
            <person name="Murphy C."/>
            <person name="Pearson M."/>
            <person name="Poon T.W."/>
            <person name="Priest M."/>
            <person name="Roberts A."/>
            <person name="Saif S."/>
            <person name="Shea T."/>
            <person name="Sisk P."/>
            <person name="Sykes S."/>
            <person name="Wortman J."/>
            <person name="Nusbaum C."/>
            <person name="Birren B."/>
        </authorList>
    </citation>
    <scope>NUCLEOTIDE SEQUENCE [LARGE SCALE GENOMIC DNA]</scope>
    <source>
        <strain evidence="10">WRAIR2</strain>
    </source>
</reference>